<feature type="compositionally biased region" description="Acidic residues" evidence="1">
    <location>
        <begin position="401"/>
        <end position="412"/>
    </location>
</feature>
<evidence type="ECO:0000313" key="3">
    <source>
        <dbReference type="Proteomes" id="UP000683565"/>
    </source>
</evidence>
<dbReference type="RefSeq" id="WP_131744169.1">
    <property type="nucleotide sequence ID" value="NZ_CAAAFM010000002.1"/>
</dbReference>
<evidence type="ECO:0000313" key="2">
    <source>
        <dbReference type="EMBL" id="QXE27811.1"/>
    </source>
</evidence>
<name>A0ABX8LAM2_9CHLA</name>
<proteinExistence type="predicted"/>
<gene>
    <name evidence="2" type="ORF">JJJ19_04205</name>
</gene>
<protein>
    <submittedName>
        <fullName evidence="2">Uncharacterized protein</fullName>
    </submittedName>
</protein>
<feature type="compositionally biased region" description="Acidic residues" evidence="1">
    <location>
        <begin position="377"/>
        <end position="388"/>
    </location>
</feature>
<feature type="region of interest" description="Disordered" evidence="1">
    <location>
        <begin position="372"/>
        <end position="413"/>
    </location>
</feature>
<reference evidence="2" key="1">
    <citation type="submission" date="2021-01" db="EMBL/GenBank/DDBJ databases">
        <title>Chlamydial infections in birds of prey presented to California wildlife rehabilitation facilities.</title>
        <authorList>
            <person name="Seibert B.A."/>
            <person name="Keel M.K."/>
            <person name="Kelly T.R."/>
            <person name="Nilsen R.A."/>
            <person name="Pesti D.R."/>
            <person name="Ciembor P.X."/>
            <person name="Gregory C.R."/>
            <person name="Ritchie B.W."/>
            <person name="Hawkins M.G."/>
        </authorList>
    </citation>
    <scope>NUCLEOTIDE SEQUENCE [LARGE SCALE GENOMIC DNA]</scope>
    <source>
        <strain evidence="2">SWA</strain>
    </source>
</reference>
<organism evidence="2 3">
    <name type="scientific">Chlamydia buteonis</name>
    <dbReference type="NCBI Taxonomy" id="2494525"/>
    <lineage>
        <taxon>Bacteria</taxon>
        <taxon>Pseudomonadati</taxon>
        <taxon>Chlamydiota</taxon>
        <taxon>Chlamydiia</taxon>
        <taxon>Chlamydiales</taxon>
        <taxon>Chlamydiaceae</taxon>
        <taxon>Chlamydia/Chlamydophila group</taxon>
        <taxon>Chlamydia</taxon>
    </lineage>
</organism>
<dbReference type="Proteomes" id="UP000683565">
    <property type="component" value="Chromosome"/>
</dbReference>
<dbReference type="EMBL" id="CP067334">
    <property type="protein sequence ID" value="QXE27811.1"/>
    <property type="molecule type" value="Genomic_DNA"/>
</dbReference>
<evidence type="ECO:0000256" key="1">
    <source>
        <dbReference type="SAM" id="MobiDB-lite"/>
    </source>
</evidence>
<accession>A0ABX8LAM2</accession>
<sequence>MCCPPGGCSCKLTLQERGGDSSQANIPLQQMVVTQQPGKRVSLDLQVGDTPILETIQKAGVIATSLLNAPQTQRGANYCHEHCSPWCDSHCPNWLSHCFHCLCTCIINPPPDQPSGAHPDLLQFLDTMKHKHGPIVLGMGAQQSNMNWPILLAEGQTLPENQKAEFDQLCLDIKENLKKLLAGGIQQELFDLANDPSEVPKINETDTIMTKRGYGDFLCKRQDTPPPCWIIYNKGEEQALETAQSVSAIHYTKQINYSKLLSQLYQLNVMDLCSGDTFPLGGKDGKNALCILKNTLSCLVGNAPCFAYGRDGFSLSLHPKKLLKLIILVLLALGYVPISSGGESPKATLDELKKVSEFLKLQWDAYGRAFLPGDPDNPFDDSEVDGLETDSSRNHQLNSTDETDSDKGDDDWLSNSAQEQLLGMTQTINSLLALLG</sequence>
<keyword evidence="3" id="KW-1185">Reference proteome</keyword>